<feature type="chain" id="PRO_5002545079" evidence="1">
    <location>
        <begin position="21"/>
        <end position="608"/>
    </location>
</feature>
<keyword evidence="1" id="KW-0732">Signal</keyword>
<accession>A0A0G2H8L4</accession>
<protein>
    <submittedName>
        <fullName evidence="2">Uncharacterized protein</fullName>
    </submittedName>
</protein>
<evidence type="ECO:0000313" key="3">
    <source>
        <dbReference type="Proteomes" id="UP000053317"/>
    </source>
</evidence>
<keyword evidence="3" id="KW-1185">Reference proteome</keyword>
<dbReference type="EMBL" id="LCWF01000054">
    <property type="protein sequence ID" value="KKY24950.1"/>
    <property type="molecule type" value="Genomic_DNA"/>
</dbReference>
<sequence length="608" mass="64861">MLTSTLLLLISLLCTSGVQADCPDGITCDAIYPLFLNADAESAGEESVCTVDRDDGSYIEIVAGICPCQDDYLYATLVYRQQGYAMSYGVLNPTSLPSSTYATVTQSFPVRYNQITEGLAIQVTEYASYSGSIATYAPISWIQDGATTNFYTDTTSTIYTATVTDIATTVTTTTATELYTVPQSTASTLCIAGTSTITADTITIRSTSTITPPASTSVITVDVIETGTLTHTSTSTISQVTSTSKCTTGTKVERAPAVTKTVKTVITPKPYTSTIYAERATTFTGYSTCTKHGLQSTTYKTCGNTITKIAPAKTMTQTHTVTPNQQTSTKSELVTSKTTLNCVPSGETSQIKRRRAAIARRATITSSSSLFETPNCYSTTPTTYYTSTDYTYETATVISTSTESEISTSTSYIYSTLATTTVCSYSTVTTTSTPSTTTTIYIAASTPLTIVTTTHTHFTTTTTTVTSTSTPVPRTTTVCSKAEATSKFTPAVIVTQPSYALRPTVKTTKTLRRASTIIKHTEVTIQPNPAIKTMCKQNPATTTITPIYTKKATTTLACPAVITKTTTITLRETVYPENPKICSISSASTQRAAAMFTPNLPTTTQRAS</sequence>
<evidence type="ECO:0000313" key="2">
    <source>
        <dbReference type="EMBL" id="KKY24950.1"/>
    </source>
</evidence>
<name>A0A0G2H8L4_PHACM</name>
<evidence type="ECO:0000256" key="1">
    <source>
        <dbReference type="SAM" id="SignalP"/>
    </source>
</evidence>
<gene>
    <name evidence="2" type="ORF">UCRPC4_g02251</name>
</gene>
<reference evidence="2 3" key="2">
    <citation type="submission" date="2015-05" db="EMBL/GenBank/DDBJ databases">
        <authorList>
            <person name="Morales-Cruz A."/>
            <person name="Amrine K.C."/>
            <person name="Cantu D."/>
        </authorList>
    </citation>
    <scope>NUCLEOTIDE SEQUENCE [LARGE SCALE GENOMIC DNA]</scope>
    <source>
        <strain evidence="2">UCRPC4</strain>
    </source>
</reference>
<organism evidence="2 3">
    <name type="scientific">Phaeomoniella chlamydospora</name>
    <name type="common">Phaeoacremonium chlamydosporum</name>
    <dbReference type="NCBI Taxonomy" id="158046"/>
    <lineage>
        <taxon>Eukaryota</taxon>
        <taxon>Fungi</taxon>
        <taxon>Dikarya</taxon>
        <taxon>Ascomycota</taxon>
        <taxon>Pezizomycotina</taxon>
        <taxon>Eurotiomycetes</taxon>
        <taxon>Chaetothyriomycetidae</taxon>
        <taxon>Phaeomoniellales</taxon>
        <taxon>Phaeomoniellaceae</taxon>
        <taxon>Phaeomoniella</taxon>
    </lineage>
</organism>
<proteinExistence type="predicted"/>
<feature type="signal peptide" evidence="1">
    <location>
        <begin position="1"/>
        <end position="20"/>
    </location>
</feature>
<reference evidence="2 3" key="1">
    <citation type="submission" date="2015-05" db="EMBL/GenBank/DDBJ databases">
        <title>Distinctive expansion of gene families associated with plant cell wall degradation and secondary metabolism in the genomes of grapevine trunk pathogens.</title>
        <authorList>
            <person name="Lawrence D.P."/>
            <person name="Travadon R."/>
            <person name="Rolshausen P.E."/>
            <person name="Baumgartner K."/>
        </authorList>
    </citation>
    <scope>NUCLEOTIDE SEQUENCE [LARGE SCALE GENOMIC DNA]</scope>
    <source>
        <strain evidence="2">UCRPC4</strain>
    </source>
</reference>
<comment type="caution">
    <text evidence="2">The sequence shown here is derived from an EMBL/GenBank/DDBJ whole genome shotgun (WGS) entry which is preliminary data.</text>
</comment>
<dbReference type="AlphaFoldDB" id="A0A0G2H8L4"/>
<dbReference type="Proteomes" id="UP000053317">
    <property type="component" value="Unassembled WGS sequence"/>
</dbReference>